<evidence type="ECO:0000256" key="6">
    <source>
        <dbReference type="ARBA" id="ARBA00022989"/>
    </source>
</evidence>
<comment type="subcellular location">
    <subcellularLocation>
        <location evidence="9">Cell membrane</location>
        <topology evidence="9">Multi-pass membrane protein</topology>
    </subcellularLocation>
    <subcellularLocation>
        <location evidence="1">Endomembrane system</location>
        <topology evidence="1">Multi-pass membrane protein</topology>
    </subcellularLocation>
</comment>
<comment type="caution">
    <text evidence="10">The sequence shown here is derived from an EMBL/GenBank/DDBJ whole genome shotgun (WGS) entry which is preliminary data.</text>
</comment>
<feature type="transmembrane region" description="Helical" evidence="9">
    <location>
        <begin position="12"/>
        <end position="31"/>
    </location>
</feature>
<feature type="transmembrane region" description="Helical" evidence="9">
    <location>
        <begin position="264"/>
        <end position="282"/>
    </location>
</feature>
<feature type="transmembrane region" description="Helical" evidence="9">
    <location>
        <begin position="182"/>
        <end position="205"/>
    </location>
</feature>
<dbReference type="RefSeq" id="WP_282839174.1">
    <property type="nucleotide sequence ID" value="NZ_JASCXW010000009.1"/>
</dbReference>
<accession>A0AAW6U9W5</accession>
<dbReference type="GO" id="GO:0012505">
    <property type="term" value="C:endomembrane system"/>
    <property type="evidence" value="ECO:0007669"/>
    <property type="project" value="UniProtKB-SubCell"/>
</dbReference>
<feature type="transmembrane region" description="Helical" evidence="9">
    <location>
        <begin position="447"/>
        <end position="466"/>
    </location>
</feature>
<evidence type="ECO:0000256" key="8">
    <source>
        <dbReference type="ARBA" id="ARBA00023136"/>
    </source>
</evidence>
<dbReference type="NCBIfam" id="NF001960">
    <property type="entry name" value="PRK00733.3-5"/>
    <property type="match status" value="1"/>
</dbReference>
<dbReference type="EC" id="7.2.3.1" evidence="9"/>
<feature type="transmembrane region" description="Helical" evidence="9">
    <location>
        <begin position="302"/>
        <end position="325"/>
    </location>
</feature>
<name>A0AAW6U9W5_9MOLU</name>
<comment type="similarity">
    <text evidence="9">Belongs to the H(+)-translocating pyrophosphatase (TC 3.A.10) family. K(+)-stimulated subfamily.</text>
</comment>
<comment type="cofactor">
    <cofactor evidence="9">
        <name>Mg(2+)</name>
        <dbReference type="ChEBI" id="CHEBI:18420"/>
    </cofactor>
</comment>
<feature type="transmembrane region" description="Helical" evidence="9">
    <location>
        <begin position="65"/>
        <end position="86"/>
    </location>
</feature>
<comment type="function">
    <text evidence="9">Sodium pump that utilizes the energy of pyrophosphate hydrolysis as the driving force for Na(+) movement across the membrane.</text>
</comment>
<keyword evidence="10" id="KW-0378">Hydrolase</keyword>
<protein>
    <recommendedName>
        <fullName evidence="9">Putative K(+)-stimulated pyrophosphate-energized sodium pump</fullName>
        <ecNumber evidence="9">7.2.3.1</ecNumber>
    </recommendedName>
    <alternativeName>
        <fullName evidence="9">Membrane-bound sodium-translocating pyrophosphatase</fullName>
    </alternativeName>
    <alternativeName>
        <fullName evidence="9">Pyrophosphate-energized inorganic pyrophosphatase</fullName>
        <shortName evidence="9">Na(+)-PPase</shortName>
    </alternativeName>
</protein>
<evidence type="ECO:0000256" key="7">
    <source>
        <dbReference type="ARBA" id="ARBA00023065"/>
    </source>
</evidence>
<dbReference type="GO" id="GO:0005886">
    <property type="term" value="C:plasma membrane"/>
    <property type="evidence" value="ECO:0007669"/>
    <property type="project" value="UniProtKB-SubCell"/>
</dbReference>
<dbReference type="EMBL" id="JASCXW010000009">
    <property type="protein sequence ID" value="MDI6452749.1"/>
    <property type="molecule type" value="Genomic_DNA"/>
</dbReference>
<dbReference type="GO" id="GO:0004427">
    <property type="term" value="F:inorganic diphosphate phosphatase activity"/>
    <property type="evidence" value="ECO:0007669"/>
    <property type="project" value="UniProtKB-UniRule"/>
</dbReference>
<organism evidence="10 11">
    <name type="scientific">Peloplasma aerotolerans</name>
    <dbReference type="NCBI Taxonomy" id="3044389"/>
    <lineage>
        <taxon>Bacteria</taxon>
        <taxon>Bacillati</taxon>
        <taxon>Mycoplasmatota</taxon>
        <taxon>Mollicutes</taxon>
        <taxon>Acholeplasmatales</taxon>
        <taxon>Acholeplasmataceae</taxon>
        <taxon>Peloplasma</taxon>
    </lineage>
</organism>
<comment type="caution">
    <text evidence="9">Lacks conserved residue(s) required for the propagation of feature annotation.</text>
</comment>
<evidence type="ECO:0000256" key="3">
    <source>
        <dbReference type="ARBA" id="ARBA00022692"/>
    </source>
</evidence>
<dbReference type="PIRSF" id="PIRSF001265">
    <property type="entry name" value="H+-PPase"/>
    <property type="match status" value="1"/>
</dbReference>
<keyword evidence="6 9" id="KW-1133">Transmembrane helix</keyword>
<dbReference type="PANTHER" id="PTHR31998">
    <property type="entry name" value="K(+)-INSENSITIVE PYROPHOSPHATE-ENERGIZED PROTON PUMP"/>
    <property type="match status" value="1"/>
</dbReference>
<feature type="site" description="Determinant of potassium dependence" evidence="9">
    <location>
        <position position="504"/>
    </location>
</feature>
<evidence type="ECO:0000256" key="1">
    <source>
        <dbReference type="ARBA" id="ARBA00004127"/>
    </source>
</evidence>
<keyword evidence="9" id="KW-1003">Cell membrane</keyword>
<keyword evidence="8 9" id="KW-0472">Membrane</keyword>
<dbReference type="NCBIfam" id="TIGR01104">
    <property type="entry name" value="V_PPase"/>
    <property type="match status" value="1"/>
</dbReference>
<feature type="transmembrane region" description="Helical" evidence="9">
    <location>
        <begin position="413"/>
        <end position="441"/>
    </location>
</feature>
<feature type="transmembrane region" description="Helical" evidence="9">
    <location>
        <begin position="703"/>
        <end position="722"/>
    </location>
</feature>
<dbReference type="AlphaFoldDB" id="A0AAW6U9W5"/>
<keyword evidence="3 9" id="KW-0812">Transmembrane</keyword>
<feature type="transmembrane region" description="Helical" evidence="9">
    <location>
        <begin position="337"/>
        <end position="362"/>
    </location>
</feature>
<comment type="catalytic activity">
    <reaction evidence="9">
        <text>Na(+)(in) + diphosphate + H2O = Na(+)(out) + 2 phosphate + H(+)</text>
        <dbReference type="Rhea" id="RHEA:57884"/>
        <dbReference type="ChEBI" id="CHEBI:15377"/>
        <dbReference type="ChEBI" id="CHEBI:15378"/>
        <dbReference type="ChEBI" id="CHEBI:29101"/>
        <dbReference type="ChEBI" id="CHEBI:33019"/>
        <dbReference type="ChEBI" id="CHEBI:43474"/>
        <dbReference type="EC" id="7.2.3.1"/>
    </reaction>
</comment>
<feature type="transmembrane region" description="Helical" evidence="9">
    <location>
        <begin position="505"/>
        <end position="525"/>
    </location>
</feature>
<dbReference type="InterPro" id="IPR004131">
    <property type="entry name" value="PPase-energised_H-pump"/>
</dbReference>
<feature type="transmembrane region" description="Helical" evidence="9">
    <location>
        <begin position="147"/>
        <end position="170"/>
    </location>
</feature>
<dbReference type="Pfam" id="PF03030">
    <property type="entry name" value="H_PPase"/>
    <property type="match status" value="1"/>
</dbReference>
<keyword evidence="11" id="KW-1185">Reference proteome</keyword>
<evidence type="ECO:0000256" key="4">
    <source>
        <dbReference type="ARBA" id="ARBA00022842"/>
    </source>
</evidence>
<evidence type="ECO:0000313" key="11">
    <source>
        <dbReference type="Proteomes" id="UP001431532"/>
    </source>
</evidence>
<dbReference type="HAMAP" id="MF_01129">
    <property type="entry name" value="PPase_energized_pump"/>
    <property type="match status" value="1"/>
</dbReference>
<evidence type="ECO:0000256" key="9">
    <source>
        <dbReference type="HAMAP-Rule" id="MF_01129"/>
    </source>
</evidence>
<evidence type="ECO:0000256" key="5">
    <source>
        <dbReference type="ARBA" id="ARBA00022967"/>
    </source>
</evidence>
<feature type="transmembrane region" description="Helical" evidence="9">
    <location>
        <begin position="368"/>
        <end position="392"/>
    </location>
</feature>
<keyword evidence="7 9" id="KW-0406">Ion transport</keyword>
<dbReference type="Proteomes" id="UP001431532">
    <property type="component" value="Unassembled WGS sequence"/>
</dbReference>
<dbReference type="GO" id="GO:0009678">
    <property type="term" value="F:diphosphate hydrolysis-driven proton transmembrane transporter activity"/>
    <property type="evidence" value="ECO:0007669"/>
    <property type="project" value="UniProtKB-UniRule"/>
</dbReference>
<reference evidence="10" key="1">
    <citation type="submission" date="2023-05" db="EMBL/GenBank/DDBJ databases">
        <title>Mariniplasma microaerophilum sp. nov., a novel anaerobic mollicute isolated from terrestrial mud volcano, Taman Peninsula, Russia.</title>
        <authorList>
            <person name="Khomyakova M.A."/>
            <person name="Merkel A.Y."/>
            <person name="Slobodkin A.I."/>
        </authorList>
    </citation>
    <scope>NUCLEOTIDE SEQUENCE</scope>
    <source>
        <strain evidence="10">M4Ah</strain>
    </source>
</reference>
<sequence>MSFDYFPTTTIFIGVAAFSALIACLYAFVLYKKVTKIKVNHQRIEEISSYIHEGAMAFMKRQYTIIIYFALGVGSLLALTELIPSLQGAEGVGWKAAIAFIFGALFSGLAGWIGMHAATKANSRTTSAANTGGMPSALRVAFSGGSVLGLTVVGLGLFGLTALFFIFYWVYGGNTGVPREQYLALTHAINTVTGYGLGASLIALFGRVGGGIFTKAADVGADLVGKVEAGIPEDDPRNPAVIADNVGDNVGDVAGMGSDLTESYIGSIISALTLGLYAFVTFTPQQVMDGIVTIDSSVLSGIFASVLYPLLIAGFGAISAVVAVWMIRRKDWHRPQFALSMSTYLAALVMLVTSLVLSHVLFDGVRAWGVFGAVTTGLFVGIGIGFIAEYYTSSDYKHVKEIANQSLTGHATNVIAGYSVGMLSTFLTVVVLVAGIVISYLFTGDMYGIALAAVGMLSTAGITISVDAYGPIADNAGGIAQMSKLDEGVRKITDKLDSVGNTTAAIGKGFCIGSAALTSIGLFFAFEKSAGLSDGRGIDILQPGVMVGVFIGAMLPFLFTSLVIKSVGRAANKMIDEVRRQFKEDPGIMEGTSLPDYARCVDISTKAALKEMILPAMIAVFSPIIAGVFLGAEGLGGLLVGGLVSAIMLAVFMANSGGAWDNAKKFIEEGNLGGKGSDAHKAAVTGDTVGDPFKDTAGPSMDILIKLMSIVSLIIVPILAQIEPILSFLFN</sequence>
<dbReference type="GO" id="GO:0030955">
    <property type="term" value="F:potassium ion binding"/>
    <property type="evidence" value="ECO:0007669"/>
    <property type="project" value="UniProtKB-UniRule"/>
</dbReference>
<evidence type="ECO:0000256" key="2">
    <source>
        <dbReference type="ARBA" id="ARBA00022448"/>
    </source>
</evidence>
<keyword evidence="5 9" id="KW-1278">Translocase</keyword>
<keyword evidence="9" id="KW-0739">Sodium transport</keyword>
<comment type="subunit">
    <text evidence="9">Homodimer.</text>
</comment>
<keyword evidence="2 9" id="KW-0813">Transport</keyword>
<keyword evidence="9" id="KW-0630">Potassium</keyword>
<comment type="activity regulation">
    <text evidence="9">Requires K(+) for maximal activity.</text>
</comment>
<feature type="transmembrane region" description="Helical" evidence="9">
    <location>
        <begin position="92"/>
        <end position="114"/>
    </location>
</feature>
<proteinExistence type="inferred from homology"/>
<evidence type="ECO:0000313" key="10">
    <source>
        <dbReference type="EMBL" id="MDI6452749.1"/>
    </source>
</evidence>
<feature type="transmembrane region" description="Helical" evidence="9">
    <location>
        <begin position="612"/>
        <end position="632"/>
    </location>
</feature>
<dbReference type="GO" id="GO:0006814">
    <property type="term" value="P:sodium ion transport"/>
    <property type="evidence" value="ECO:0007669"/>
    <property type="project" value="UniProtKB-UniRule"/>
</dbReference>
<keyword evidence="9" id="KW-0915">Sodium</keyword>
<gene>
    <name evidence="9" type="primary">hppA</name>
    <name evidence="10" type="ORF">QJ521_04160</name>
</gene>
<feature type="transmembrane region" description="Helical" evidence="9">
    <location>
        <begin position="638"/>
        <end position="655"/>
    </location>
</feature>
<keyword evidence="4 9" id="KW-0460">Magnesium</keyword>
<dbReference type="GO" id="GO:0000287">
    <property type="term" value="F:magnesium ion binding"/>
    <property type="evidence" value="ECO:0007669"/>
    <property type="project" value="UniProtKB-UniRule"/>
</dbReference>
<feature type="transmembrane region" description="Helical" evidence="9">
    <location>
        <begin position="545"/>
        <end position="564"/>
    </location>
</feature>